<evidence type="ECO:0000313" key="2">
    <source>
        <dbReference type="EMBL" id="EEG26272.1"/>
    </source>
</evidence>
<dbReference type="EMBL" id="ACEB01000031">
    <property type="protein sequence ID" value="EEG26272.1"/>
    <property type="molecule type" value="Genomic_DNA"/>
</dbReference>
<dbReference type="PIRSF" id="PIRSF029171">
    <property type="entry name" value="Esterase_LipA"/>
    <property type="match status" value="1"/>
</dbReference>
<dbReference type="Pfam" id="PF03583">
    <property type="entry name" value="LIP"/>
    <property type="match status" value="1"/>
</dbReference>
<dbReference type="GO" id="GO:0016042">
    <property type="term" value="P:lipid catabolic process"/>
    <property type="evidence" value="ECO:0007669"/>
    <property type="project" value="InterPro"/>
</dbReference>
<dbReference type="InterPro" id="IPR029058">
    <property type="entry name" value="AB_hydrolase_fold"/>
</dbReference>
<organism evidence="2 3">
    <name type="scientific">Corynebacterium matruchotii ATCC 33806</name>
    <dbReference type="NCBI Taxonomy" id="566549"/>
    <lineage>
        <taxon>Bacteria</taxon>
        <taxon>Bacillati</taxon>
        <taxon>Actinomycetota</taxon>
        <taxon>Actinomycetes</taxon>
        <taxon>Mycobacteriales</taxon>
        <taxon>Corynebacteriaceae</taxon>
        <taxon>Corynebacterium</taxon>
    </lineage>
</organism>
<evidence type="ECO:0000313" key="3">
    <source>
        <dbReference type="Proteomes" id="UP000006247"/>
    </source>
</evidence>
<dbReference type="Gene3D" id="1.10.260.130">
    <property type="match status" value="1"/>
</dbReference>
<dbReference type="InterPro" id="IPR005152">
    <property type="entry name" value="Lipase_secreted"/>
</dbReference>
<protein>
    <submittedName>
        <fullName evidence="2">Secretory lipase</fullName>
    </submittedName>
</protein>
<dbReference type="Proteomes" id="UP000006247">
    <property type="component" value="Unassembled WGS sequence"/>
</dbReference>
<dbReference type="SUPFAM" id="SSF53474">
    <property type="entry name" value="alpha/beta-Hydrolases"/>
    <property type="match status" value="1"/>
</dbReference>
<feature type="chain" id="PRO_5002895959" evidence="1">
    <location>
        <begin position="27"/>
        <end position="417"/>
    </location>
</feature>
<dbReference type="AlphaFoldDB" id="C0E587"/>
<sequence>MAKKTMCVWSIIFLAVSALFPLAATADNDDFYQPPAQFSTHPQAPGTVLRTQPVDNTRATKMLYASTDQDGKPVAVSGYVIEPDQPAIGTVVFAPGTRGQGDMCAPSKGPWLVGAVSPTAMSVNYELPIQYYAASLGLRVIVTDYIGLGTPGIHTYVNAAEEAHAVLDAARAGLRVAKVPLDSPVGLHGYSQGGGAVAAAAELAEEYAPDVRLVGTYAGAPPADLFEVFTTVDGSSISGVLGMAINGFSARDAQFRAAVDRHVSDAGHRYLQTVATSCVIDSVGKYGFMKSNVFTKTGITFKEVVQQEPVIAETLKRNSLGKKPPRTPIFMMTGRSDDIIPTDQVARLADKYCRAGATVSATQSALPRVTPTINSGINHALSSWEDIQPSMEYLLARFRGDPARNDCGNYQSPRSSL</sequence>
<reference evidence="2 3" key="1">
    <citation type="submission" date="2009-01" db="EMBL/GenBank/DDBJ databases">
        <authorList>
            <person name="Fulton L."/>
            <person name="Clifton S."/>
            <person name="Chinwalla A.T."/>
            <person name="Mitreva M."/>
            <person name="Sodergren E."/>
            <person name="Weinstock G."/>
            <person name="Clifton S."/>
            <person name="Dooling D.J."/>
            <person name="Fulton B."/>
            <person name="Minx P."/>
            <person name="Pepin K.H."/>
            <person name="Johnson M."/>
            <person name="Bhonagiri V."/>
            <person name="Nash W.E."/>
            <person name="Mardis E.R."/>
            <person name="Wilson R.K."/>
        </authorList>
    </citation>
    <scope>NUCLEOTIDE SEQUENCE [LARGE SCALE GENOMIC DNA]</scope>
    <source>
        <strain evidence="2 3">ATCC 33806</strain>
    </source>
</reference>
<dbReference type="PANTHER" id="PTHR34853:SF1">
    <property type="entry name" value="LIPASE 5"/>
    <property type="match status" value="1"/>
</dbReference>
<dbReference type="RefSeq" id="WP_005522147.1">
    <property type="nucleotide sequence ID" value="NZ_EQ973330.1"/>
</dbReference>
<dbReference type="ESTHER" id="9cory-c0e587">
    <property type="family name" value="Fungal-Bact_LIP"/>
</dbReference>
<feature type="signal peptide" evidence="1">
    <location>
        <begin position="1"/>
        <end position="26"/>
    </location>
</feature>
<accession>C0E587</accession>
<evidence type="ECO:0000256" key="1">
    <source>
        <dbReference type="SAM" id="SignalP"/>
    </source>
</evidence>
<comment type="caution">
    <text evidence="2">The sequence shown here is derived from an EMBL/GenBank/DDBJ whole genome shotgun (WGS) entry which is preliminary data.</text>
</comment>
<proteinExistence type="predicted"/>
<keyword evidence="1" id="KW-0732">Signal</keyword>
<dbReference type="GO" id="GO:0004806">
    <property type="term" value="F:triacylglycerol lipase activity"/>
    <property type="evidence" value="ECO:0007669"/>
    <property type="project" value="InterPro"/>
</dbReference>
<name>C0E587_9CORY</name>
<dbReference type="HOGENOM" id="CLU_029538_6_0_11"/>
<gene>
    <name evidence="2" type="ORF">CORMATOL_02163</name>
</gene>
<dbReference type="PANTHER" id="PTHR34853">
    <property type="match status" value="1"/>
</dbReference>
<dbReference type="Gene3D" id="3.40.50.1820">
    <property type="entry name" value="alpha/beta hydrolase"/>
    <property type="match status" value="1"/>
</dbReference>